<dbReference type="GO" id="GO:0006952">
    <property type="term" value="P:defense response"/>
    <property type="evidence" value="ECO:0007669"/>
    <property type="project" value="InterPro"/>
</dbReference>
<dbReference type="Pfam" id="PF00407">
    <property type="entry name" value="Bet_v_1"/>
    <property type="match status" value="1"/>
</dbReference>
<evidence type="ECO:0000259" key="4">
    <source>
        <dbReference type="Pfam" id="PF00407"/>
    </source>
</evidence>
<dbReference type="GO" id="GO:0005634">
    <property type="term" value="C:nucleus"/>
    <property type="evidence" value="ECO:0007669"/>
    <property type="project" value="TreeGrafter"/>
</dbReference>
<dbReference type="SUPFAM" id="SSF55961">
    <property type="entry name" value="Bet v1-like"/>
    <property type="match status" value="2"/>
</dbReference>
<dbReference type="GO" id="GO:0009738">
    <property type="term" value="P:abscisic acid-activated signaling pathway"/>
    <property type="evidence" value="ECO:0007669"/>
    <property type="project" value="TreeGrafter"/>
</dbReference>
<comment type="similarity">
    <text evidence="1">Belongs to the BetVI family.</text>
</comment>
<dbReference type="SMR" id="D2SMN1"/>
<accession>D2SMN1</accession>
<dbReference type="GO" id="GO:0005737">
    <property type="term" value="C:cytoplasm"/>
    <property type="evidence" value="ECO:0007669"/>
    <property type="project" value="TreeGrafter"/>
</dbReference>
<evidence type="ECO:0000313" key="5">
    <source>
        <dbReference type="EMBL" id="ACJ76785.1"/>
    </source>
</evidence>
<dbReference type="InterPro" id="IPR000916">
    <property type="entry name" value="Bet_v_I/MLP"/>
</dbReference>
<evidence type="ECO:0000256" key="2">
    <source>
        <dbReference type="ARBA" id="ARBA00022589"/>
    </source>
</evidence>
<dbReference type="CDD" id="cd07816">
    <property type="entry name" value="Bet_v1-like"/>
    <property type="match status" value="1"/>
</dbReference>
<keyword evidence="3" id="KW-0812">Transmembrane</keyword>
<feature type="domain" description="Bet v I/Major latex protein" evidence="4">
    <location>
        <begin position="30"/>
        <end position="182"/>
    </location>
</feature>
<keyword evidence="3" id="KW-1133">Transmembrane helix</keyword>
<dbReference type="InterPro" id="IPR050279">
    <property type="entry name" value="Plant_def-hormone_signal"/>
</dbReference>
<keyword evidence="5" id="KW-0456">Lyase</keyword>
<dbReference type="GO" id="GO:0038023">
    <property type="term" value="F:signaling receptor activity"/>
    <property type="evidence" value="ECO:0007669"/>
    <property type="project" value="TreeGrafter"/>
</dbReference>
<dbReference type="InterPro" id="IPR023393">
    <property type="entry name" value="START-like_dom_sf"/>
</dbReference>
<dbReference type="GO" id="GO:0010427">
    <property type="term" value="F:abscisic acid binding"/>
    <property type="evidence" value="ECO:0007669"/>
    <property type="project" value="TreeGrafter"/>
</dbReference>
<dbReference type="PANTHER" id="PTHR31213">
    <property type="entry name" value="OS08G0374000 PROTEIN-RELATED"/>
    <property type="match status" value="1"/>
</dbReference>
<feature type="transmembrane region" description="Helical" evidence="3">
    <location>
        <begin position="251"/>
        <end position="272"/>
    </location>
</feature>
<keyword evidence="2" id="KW-0017">Alkaloid metabolism</keyword>
<organism evidence="5">
    <name type="scientific">Argemone mexicana</name>
    <name type="common">Mexican prickly poppy</name>
    <dbReference type="NCBI Taxonomy" id="54796"/>
    <lineage>
        <taxon>Eukaryota</taxon>
        <taxon>Viridiplantae</taxon>
        <taxon>Streptophyta</taxon>
        <taxon>Embryophyta</taxon>
        <taxon>Tracheophyta</taxon>
        <taxon>Spermatophyta</taxon>
        <taxon>Magnoliopsida</taxon>
        <taxon>Ranunculales</taxon>
        <taxon>Papaveraceae</taxon>
        <taxon>Papaveroideae</taxon>
        <taxon>Argemone</taxon>
    </lineage>
</organism>
<sequence>MSKLITTIPLKSMSEVIANYVLKNQSVIRKEVTYELEVPTSADSIWAVYSSPNIPTLLRDVLLPGVFEKLDVIEGNGGVGTVLDIVFPPGAVPRCYKEKFINIDNKKRLKEVIMIEGGHLDMGCTYYLDRIHVIAKTPNSCVIKSSIIYDVKKEYAEAMSKLITTIPLKSMSEVIANYVLKNQSVIRKEVTYELQVPTSADSIWAVYSSPNIPTILRDVLLPGVFERLDVIKGNGGVGTVLDIVSHPGNSMYYYFFTIYPTFNFITILVTMVNST</sequence>
<name>D2SMN1_ARGME</name>
<dbReference type="Gene3D" id="3.30.530.20">
    <property type="match status" value="2"/>
</dbReference>
<proteinExistence type="evidence at transcript level"/>
<dbReference type="EC" id="4.2.1.78" evidence="5"/>
<evidence type="ECO:0000256" key="3">
    <source>
        <dbReference type="SAM" id="Phobius"/>
    </source>
</evidence>
<dbReference type="GO" id="GO:0009820">
    <property type="term" value="P:alkaloid metabolic process"/>
    <property type="evidence" value="ECO:0007669"/>
    <property type="project" value="UniProtKB-KW"/>
</dbReference>
<dbReference type="GO" id="GO:0004864">
    <property type="term" value="F:protein phosphatase inhibitor activity"/>
    <property type="evidence" value="ECO:0007669"/>
    <property type="project" value="TreeGrafter"/>
</dbReference>
<dbReference type="AlphaFoldDB" id="D2SMN1"/>
<keyword evidence="3" id="KW-0472">Membrane</keyword>
<evidence type="ECO:0000256" key="1">
    <source>
        <dbReference type="ARBA" id="ARBA00009744"/>
    </source>
</evidence>
<dbReference type="PANTHER" id="PTHR31213:SF19">
    <property type="entry name" value="BET V I_MAJOR LATEX PROTEIN DOMAIN-CONTAINING PROTEIN"/>
    <property type="match status" value="1"/>
</dbReference>
<dbReference type="GO" id="GO:0016829">
    <property type="term" value="F:lyase activity"/>
    <property type="evidence" value="ECO:0007669"/>
    <property type="project" value="UniProtKB-KW"/>
</dbReference>
<protein>
    <submittedName>
        <fullName evidence="5">S-norcoclaurine synthase 1</fullName>
        <ecNumber evidence="5">4.2.1.78</ecNumber>
    </submittedName>
</protein>
<dbReference type="EMBL" id="EU881891">
    <property type="protein sequence ID" value="ACJ76785.1"/>
    <property type="molecule type" value="mRNA"/>
</dbReference>
<reference evidence="5" key="1">
    <citation type="submission" date="2008-07" db="EMBL/GenBank/DDBJ databases">
        <title>Molecular cloning and characterization of NCS and BBE involved in the biosynthesis of benzylisoquinoline alkaloids in Argemone mexicana.</title>
        <authorList>
            <person name="Rubio-Pina J.A."/>
            <person name="Monforte-Gonzalez M.S."/>
            <person name="Vazquez-Flota F.A."/>
        </authorList>
    </citation>
    <scope>NUCLEOTIDE SEQUENCE</scope>
</reference>
<dbReference type="BRENDA" id="4.2.1.78">
    <property type="organism ID" value="9127"/>
</dbReference>